<dbReference type="VEuPathDB" id="TriTrypDB:TCDM_05962"/>
<dbReference type="VEuPathDB" id="TriTrypDB:TcCLB.506247.250"/>
<dbReference type="VEuPathDB" id="TriTrypDB:C3747_103g89"/>
<dbReference type="InterPro" id="IPR011992">
    <property type="entry name" value="EF-hand-dom_pair"/>
</dbReference>
<dbReference type="InterPro" id="IPR027417">
    <property type="entry name" value="P-loop_NTPase"/>
</dbReference>
<dbReference type="PANTHER" id="PTHR14919:SF0">
    <property type="entry name" value="SPERM FLAGELLAR PROTEIN 2"/>
    <property type="match status" value="1"/>
</dbReference>
<reference evidence="4 5" key="1">
    <citation type="journal article" date="2018" name="Microb. Genom.">
        <title>Expanding an expanded genome: long-read sequencing of Trypanosoma cruzi.</title>
        <authorList>
            <person name="Berna L."/>
            <person name="Rodriguez M."/>
            <person name="Chiribao M.L."/>
            <person name="Parodi-Talice A."/>
            <person name="Pita S."/>
            <person name="Rijo G."/>
            <person name="Alvarez-Valin F."/>
            <person name="Robello C."/>
        </authorList>
    </citation>
    <scope>NUCLEOTIDE SEQUENCE [LARGE SCALE GENOMIC DNA]</scope>
    <source>
        <strain evidence="4 5">Dm28c</strain>
    </source>
</reference>
<dbReference type="VEuPathDB" id="TriTrypDB:BCY84_07471"/>
<dbReference type="InterPro" id="IPR002048">
    <property type="entry name" value="EF_hand_dom"/>
</dbReference>
<name>A0A2V2V222_TRYCR</name>
<dbReference type="PROSITE" id="PS50222">
    <property type="entry name" value="EF_HAND_2"/>
    <property type="match status" value="1"/>
</dbReference>
<evidence type="ECO:0000313" key="5">
    <source>
        <dbReference type="Proteomes" id="UP000246121"/>
    </source>
</evidence>
<dbReference type="VEuPathDB" id="TriTrypDB:Tc_MARK_6126"/>
<feature type="region of interest" description="Disordered" evidence="2">
    <location>
        <begin position="438"/>
        <end position="463"/>
    </location>
</feature>
<evidence type="ECO:0000256" key="2">
    <source>
        <dbReference type="SAM" id="MobiDB-lite"/>
    </source>
</evidence>
<dbReference type="InterPro" id="IPR052634">
    <property type="entry name" value="Sperm_flagellar-bone_growth"/>
</dbReference>
<dbReference type="VEuPathDB" id="TriTrypDB:TcCL_NonESM04320"/>
<dbReference type="VEuPathDB" id="TriTrypDB:TcG_04850"/>
<dbReference type="Proteomes" id="UP000246121">
    <property type="component" value="Unassembled WGS sequence"/>
</dbReference>
<feature type="coiled-coil region" evidence="1">
    <location>
        <begin position="604"/>
        <end position="655"/>
    </location>
</feature>
<gene>
    <name evidence="4" type="ORF">C4B63_63g39</name>
</gene>
<dbReference type="PANTHER" id="PTHR14919">
    <property type="entry name" value="KPL2-RELATED"/>
    <property type="match status" value="1"/>
</dbReference>
<proteinExistence type="predicted"/>
<dbReference type="VEuPathDB" id="TriTrypDB:TcBrA4_0012240"/>
<dbReference type="VEuPathDB" id="TriTrypDB:TCDM_05963"/>
<dbReference type="VEuPathDB" id="TriTrypDB:C4B63_63g39"/>
<evidence type="ECO:0000259" key="3">
    <source>
        <dbReference type="PROSITE" id="PS50222"/>
    </source>
</evidence>
<dbReference type="VEuPathDB" id="TriTrypDB:TCSYLVIO_004602"/>
<dbReference type="Gene3D" id="3.40.50.300">
    <property type="entry name" value="P-loop containing nucleotide triphosphate hydrolases"/>
    <property type="match status" value="1"/>
</dbReference>
<comment type="caution">
    <text evidence="4">The sequence shown here is derived from an EMBL/GenBank/DDBJ whole genome shotgun (WGS) entry which is preliminary data.</text>
</comment>
<dbReference type="VEuPathDB" id="TriTrypDB:TcG_04851"/>
<accession>A0A2V2V222</accession>
<organism evidence="4 5">
    <name type="scientific">Trypanosoma cruzi</name>
    <dbReference type="NCBI Taxonomy" id="5693"/>
    <lineage>
        <taxon>Eukaryota</taxon>
        <taxon>Discoba</taxon>
        <taxon>Euglenozoa</taxon>
        <taxon>Kinetoplastea</taxon>
        <taxon>Metakinetoplastina</taxon>
        <taxon>Trypanosomatida</taxon>
        <taxon>Trypanosomatidae</taxon>
        <taxon>Trypanosoma</taxon>
        <taxon>Schizotrypanum</taxon>
    </lineage>
</organism>
<dbReference type="SUPFAM" id="SSF47473">
    <property type="entry name" value="EF-hand"/>
    <property type="match status" value="1"/>
</dbReference>
<keyword evidence="1" id="KW-0175">Coiled coil</keyword>
<evidence type="ECO:0000313" key="4">
    <source>
        <dbReference type="EMBL" id="PWU89118.1"/>
    </source>
</evidence>
<evidence type="ECO:0000256" key="1">
    <source>
        <dbReference type="SAM" id="Coils"/>
    </source>
</evidence>
<dbReference type="EMBL" id="PRFA01000063">
    <property type="protein sequence ID" value="PWU89118.1"/>
    <property type="molecule type" value="Genomic_DNA"/>
</dbReference>
<dbReference type="VEuPathDB" id="TriTrypDB:ECC02_000428"/>
<feature type="domain" description="EF-hand" evidence="3">
    <location>
        <begin position="1227"/>
        <end position="1262"/>
    </location>
</feature>
<protein>
    <recommendedName>
        <fullName evidence="3">EF-hand domain-containing protein</fullName>
    </recommendedName>
</protein>
<dbReference type="GO" id="GO:0005509">
    <property type="term" value="F:calcium ion binding"/>
    <property type="evidence" value="ECO:0007669"/>
    <property type="project" value="InterPro"/>
</dbReference>
<sequence>MQAAERFVSSLLAAREEEEERRELRRRRRIDFIIAGNKERTRRCKDNLSVFLRRDVHSMSLVECNFLDSLGDVENWWDLISKHILEEKREREEAVKLQSHLKSMYLETTKRREETEQSSVVVNDERRLQELEEWCLAEERRTREEVIGEVMHRILAAVDECIGFTEKHALESDCLNTSLGRIALNAFIRKINMKTWTEEGRAQIAFKEIFNCHPFQITCDAFVYLLHAIYNSLEPGLPHVNRFDLSRRPLFLMYGPKFSGKTVVSRNVAAELSLLSLSDRDLIQKALEAYRNERNGLPTLLTVEDSNALPVLSAYEERNKQNDEIAYYSEAHIEQVVVSFVRLSSWAQVGKTVEEALFRGESVDPFLIVQLMQLQMADTELNCDGILFDSTVRGLEQLRLLQSTISKRFHPFEGALRGFPACMEEVSLSSKLLLVQREGRPEASNTKSENRSRPPKKGVDLSALPPPVLPEVIRLELSEGEKEAIKLWEQQGQKHSLFPAVVHINCGTHEIFCRFAGLRVDKETNEIYHMLFDPPPPDRLPYVVNFDRVKSSTAQLHRVLLNEHRNWEKIRRWMMSEGDGSEVLHEVDGERPLENIIFDVLHILQEAKNNYEAALRLYDAATAAKKREAYIEASIAEQEEAREAERKRLVALYTEFGAPIPPELESRPQWTPFYKMPDNLPEAFMRVFVAFRKHYESAYDWLGTAVEKLASVMLGHRCEAMGAFHRFWNQPDEKQEKLSRFVENYNRVLVELPGQKSCKEELHLLVDQLREELFRTLDTKWRETSAKTEQLTKKELFLDPWCVSVCNVGIAAVQAELERFLLTINLVAIYFGAVVNEPCMFEELDLEIIVLRTTAETAMEQTKGREKKTQSNKKTPRLEEISEKTFEDTFVEAIGKIVTAMENFVEKISSVIDAPVRTRENTKTSVVAVDNVRVLSVLNRCFPFAKSELAKAQERISCIKQFFLQIQREGEAYCARMKENMISYAREKNFSQASAVNTAIYIIRNAIEEEKPLSAMHLGRDTFHTATAEKEMPRDQQLLSPQHLQMMQPSDEPKIHATLSSSRLVEIILAFRSVAPGYTLGHAEFFNIVRPDDYAGATASNLGRLKTQEEVFTSFDSLGCGFIDWREFVVHLLLWCAPAPKVGSDEVAEINFYFPEFSVENLLETRTELGLDAVTEDVFYDVPFFFDDCLNDDRLEAYVRALWMTFSTEEGLLEPLALLAFFCSDRQPIRGAQKAFYVFSREQDGKLTPEELDFAFHVQATNPRDMRFLDAFSPENIAMLYDGESLLAFQSVCERVIGRTMLNNTKAYQRKLFITDDPHVE</sequence>